<evidence type="ECO:0000313" key="2">
    <source>
        <dbReference type="EMBL" id="MPD05445.1"/>
    </source>
</evidence>
<sequence length="68" mass="8009">MWSDLPYFLFYSVFHRFHLPPTLSSRPHQTTKKPCCRRVQVVRGIQQWSRSASVQKSPPDQTDSKGEF</sequence>
<evidence type="ECO:0000256" key="1">
    <source>
        <dbReference type="SAM" id="MobiDB-lite"/>
    </source>
</evidence>
<evidence type="ECO:0000313" key="3">
    <source>
        <dbReference type="Proteomes" id="UP000324222"/>
    </source>
</evidence>
<reference evidence="2 3" key="1">
    <citation type="submission" date="2019-05" db="EMBL/GenBank/DDBJ databases">
        <title>Another draft genome of Portunus trituberculatus and its Hox gene families provides insights of decapod evolution.</title>
        <authorList>
            <person name="Jeong J.-H."/>
            <person name="Song I."/>
            <person name="Kim S."/>
            <person name="Choi T."/>
            <person name="Kim D."/>
            <person name="Ryu S."/>
            <person name="Kim W."/>
        </authorList>
    </citation>
    <scope>NUCLEOTIDE SEQUENCE [LARGE SCALE GENOMIC DNA]</scope>
    <source>
        <tissue evidence="2">Muscle</tissue>
    </source>
</reference>
<comment type="caution">
    <text evidence="2">The sequence shown here is derived from an EMBL/GenBank/DDBJ whole genome shotgun (WGS) entry which is preliminary data.</text>
</comment>
<gene>
    <name evidence="2" type="ORF">E2C01_101190</name>
</gene>
<dbReference type="EMBL" id="VSRR010146031">
    <property type="protein sequence ID" value="MPD05445.1"/>
    <property type="molecule type" value="Genomic_DNA"/>
</dbReference>
<accession>A0A5B7KLB9</accession>
<proteinExistence type="predicted"/>
<feature type="region of interest" description="Disordered" evidence="1">
    <location>
        <begin position="47"/>
        <end position="68"/>
    </location>
</feature>
<feature type="compositionally biased region" description="Polar residues" evidence="1">
    <location>
        <begin position="47"/>
        <end position="61"/>
    </location>
</feature>
<name>A0A5B7KLB9_PORTR</name>
<dbReference type="AlphaFoldDB" id="A0A5B7KLB9"/>
<dbReference type="Proteomes" id="UP000324222">
    <property type="component" value="Unassembled WGS sequence"/>
</dbReference>
<organism evidence="2 3">
    <name type="scientific">Portunus trituberculatus</name>
    <name type="common">Swimming crab</name>
    <name type="synonym">Neptunus trituberculatus</name>
    <dbReference type="NCBI Taxonomy" id="210409"/>
    <lineage>
        <taxon>Eukaryota</taxon>
        <taxon>Metazoa</taxon>
        <taxon>Ecdysozoa</taxon>
        <taxon>Arthropoda</taxon>
        <taxon>Crustacea</taxon>
        <taxon>Multicrustacea</taxon>
        <taxon>Malacostraca</taxon>
        <taxon>Eumalacostraca</taxon>
        <taxon>Eucarida</taxon>
        <taxon>Decapoda</taxon>
        <taxon>Pleocyemata</taxon>
        <taxon>Brachyura</taxon>
        <taxon>Eubrachyura</taxon>
        <taxon>Portunoidea</taxon>
        <taxon>Portunidae</taxon>
        <taxon>Portuninae</taxon>
        <taxon>Portunus</taxon>
    </lineage>
</organism>
<keyword evidence="3" id="KW-1185">Reference proteome</keyword>
<protein>
    <submittedName>
        <fullName evidence="2">Uncharacterized protein</fullName>
    </submittedName>
</protein>